<evidence type="ECO:0000256" key="1">
    <source>
        <dbReference type="SAM" id="MobiDB-lite"/>
    </source>
</evidence>
<evidence type="ECO:0000313" key="2">
    <source>
        <dbReference type="EMBL" id="RUS28711.1"/>
    </source>
</evidence>
<comment type="caution">
    <text evidence="2">The sequence shown here is derived from an EMBL/GenBank/DDBJ whole genome shotgun (WGS) entry which is preliminary data.</text>
</comment>
<organism evidence="2 3">
    <name type="scientific">Jimgerdemannia flammicorona</name>
    <dbReference type="NCBI Taxonomy" id="994334"/>
    <lineage>
        <taxon>Eukaryota</taxon>
        <taxon>Fungi</taxon>
        <taxon>Fungi incertae sedis</taxon>
        <taxon>Mucoromycota</taxon>
        <taxon>Mucoromycotina</taxon>
        <taxon>Endogonomycetes</taxon>
        <taxon>Endogonales</taxon>
        <taxon>Endogonaceae</taxon>
        <taxon>Jimgerdemannia</taxon>
    </lineage>
</organism>
<name>A0A433QGK3_9FUNG</name>
<dbReference type="Proteomes" id="UP000274822">
    <property type="component" value="Unassembled WGS sequence"/>
</dbReference>
<reference evidence="2 3" key="1">
    <citation type="journal article" date="2018" name="New Phytol.">
        <title>Phylogenomics of Endogonaceae and evolution of mycorrhizas within Mucoromycota.</title>
        <authorList>
            <person name="Chang Y."/>
            <person name="Desiro A."/>
            <person name="Na H."/>
            <person name="Sandor L."/>
            <person name="Lipzen A."/>
            <person name="Clum A."/>
            <person name="Barry K."/>
            <person name="Grigoriev I.V."/>
            <person name="Martin F.M."/>
            <person name="Stajich J.E."/>
            <person name="Smith M.E."/>
            <person name="Bonito G."/>
            <person name="Spatafora J.W."/>
        </authorList>
    </citation>
    <scope>NUCLEOTIDE SEQUENCE [LARGE SCALE GENOMIC DNA]</scope>
    <source>
        <strain evidence="2 3">AD002</strain>
    </source>
</reference>
<accession>A0A433QGK3</accession>
<sequence>MRSGRPAYGKGLLNNHATMPMKSLIGLSKSLPVLSINEVVAESWLPTKQRKAADKDKWLPAQTTIPLKRHRHGHGNRDGEQGLGEVGTAPGTGSSGGRDD</sequence>
<gene>
    <name evidence="2" type="ORF">BC938DRAFT_481540</name>
</gene>
<dbReference type="EMBL" id="RBNJ01006235">
    <property type="protein sequence ID" value="RUS28711.1"/>
    <property type="molecule type" value="Genomic_DNA"/>
</dbReference>
<proteinExistence type="predicted"/>
<feature type="region of interest" description="Disordered" evidence="1">
    <location>
        <begin position="52"/>
        <end position="100"/>
    </location>
</feature>
<dbReference type="AlphaFoldDB" id="A0A433QGK3"/>
<protein>
    <submittedName>
        <fullName evidence="2">Uncharacterized protein</fullName>
    </submittedName>
</protein>
<evidence type="ECO:0000313" key="3">
    <source>
        <dbReference type="Proteomes" id="UP000274822"/>
    </source>
</evidence>
<keyword evidence="3" id="KW-1185">Reference proteome</keyword>